<dbReference type="EMBL" id="QKWP01002195">
    <property type="protein sequence ID" value="RIB04376.1"/>
    <property type="molecule type" value="Genomic_DNA"/>
</dbReference>
<sequence length="112" mass="13418">MSKKVQVTTLSRGRLIHVGVVGAITSAMSRCVIVLDSFINSEADLFMSYRRWYRVVIKFLEILDFQKREKRKRKTKLKKKEEEKRKNRRKGDDDNKWGKEKEKRKKKEKTSL</sequence>
<evidence type="ECO:0000256" key="1">
    <source>
        <dbReference type="SAM" id="MobiDB-lite"/>
    </source>
</evidence>
<comment type="caution">
    <text evidence="3">The sequence shown here is derived from an EMBL/GenBank/DDBJ whole genome shotgun (WGS) entry which is preliminary data.</text>
</comment>
<gene>
    <name evidence="2" type="ORF">C2G38_2222566</name>
    <name evidence="3" type="ORF">C2G38_2222567</name>
</gene>
<accession>A0A397UB54</accession>
<dbReference type="AlphaFoldDB" id="A0A397UB54"/>
<feature type="region of interest" description="Disordered" evidence="1">
    <location>
        <begin position="70"/>
        <end position="112"/>
    </location>
</feature>
<name>A0A397UB54_9GLOM</name>
<organism evidence="3 4">
    <name type="scientific">Gigaspora rosea</name>
    <dbReference type="NCBI Taxonomy" id="44941"/>
    <lineage>
        <taxon>Eukaryota</taxon>
        <taxon>Fungi</taxon>
        <taxon>Fungi incertae sedis</taxon>
        <taxon>Mucoromycota</taxon>
        <taxon>Glomeromycotina</taxon>
        <taxon>Glomeromycetes</taxon>
        <taxon>Diversisporales</taxon>
        <taxon>Gigasporaceae</taxon>
        <taxon>Gigaspora</taxon>
    </lineage>
</organism>
<evidence type="ECO:0000313" key="4">
    <source>
        <dbReference type="Proteomes" id="UP000266673"/>
    </source>
</evidence>
<evidence type="ECO:0000313" key="3">
    <source>
        <dbReference type="EMBL" id="RIB04376.1"/>
    </source>
</evidence>
<reference evidence="3 4" key="1">
    <citation type="submission" date="2018-06" db="EMBL/GenBank/DDBJ databases">
        <title>Comparative genomics reveals the genomic features of Rhizophagus irregularis, R. cerebriforme, R. diaphanum and Gigaspora rosea, and their symbiotic lifestyle signature.</title>
        <authorList>
            <person name="Morin E."/>
            <person name="San Clemente H."/>
            <person name="Chen E.C.H."/>
            <person name="De La Providencia I."/>
            <person name="Hainaut M."/>
            <person name="Kuo A."/>
            <person name="Kohler A."/>
            <person name="Murat C."/>
            <person name="Tang N."/>
            <person name="Roy S."/>
            <person name="Loubradou J."/>
            <person name="Henrissat B."/>
            <person name="Grigoriev I.V."/>
            <person name="Corradi N."/>
            <person name="Roux C."/>
            <person name="Martin F.M."/>
        </authorList>
    </citation>
    <scope>NUCLEOTIDE SEQUENCE [LARGE SCALE GENOMIC DNA]</scope>
    <source>
        <strain evidence="3 4">DAOM 194757</strain>
    </source>
</reference>
<feature type="compositionally biased region" description="Basic residues" evidence="1">
    <location>
        <begin position="102"/>
        <end position="112"/>
    </location>
</feature>
<dbReference type="Proteomes" id="UP000266673">
    <property type="component" value="Unassembled WGS sequence"/>
</dbReference>
<feature type="compositionally biased region" description="Basic and acidic residues" evidence="1">
    <location>
        <begin position="79"/>
        <end position="101"/>
    </location>
</feature>
<protein>
    <submittedName>
        <fullName evidence="3">Uncharacterized protein</fullName>
    </submittedName>
</protein>
<dbReference type="EMBL" id="QKWP01002195">
    <property type="protein sequence ID" value="RIB04375.1"/>
    <property type="molecule type" value="Genomic_DNA"/>
</dbReference>
<proteinExistence type="predicted"/>
<keyword evidence="4" id="KW-1185">Reference proteome</keyword>
<evidence type="ECO:0000313" key="2">
    <source>
        <dbReference type="EMBL" id="RIB04375.1"/>
    </source>
</evidence>